<dbReference type="InterPro" id="IPR001647">
    <property type="entry name" value="HTH_TetR"/>
</dbReference>
<evidence type="ECO:0000259" key="5">
    <source>
        <dbReference type="PROSITE" id="PS50977"/>
    </source>
</evidence>
<dbReference type="Proteomes" id="UP000468901">
    <property type="component" value="Unassembled WGS sequence"/>
</dbReference>
<keyword evidence="2 4" id="KW-0238">DNA-binding</keyword>
<dbReference type="SUPFAM" id="SSF46689">
    <property type="entry name" value="Homeodomain-like"/>
    <property type="match status" value="1"/>
</dbReference>
<dbReference type="PROSITE" id="PS50977">
    <property type="entry name" value="HTH_TETR_2"/>
    <property type="match status" value="1"/>
</dbReference>
<dbReference type="Gene3D" id="1.10.10.60">
    <property type="entry name" value="Homeodomain-like"/>
    <property type="match status" value="1"/>
</dbReference>
<dbReference type="GO" id="GO:0003700">
    <property type="term" value="F:DNA-binding transcription factor activity"/>
    <property type="evidence" value="ECO:0007669"/>
    <property type="project" value="TreeGrafter"/>
</dbReference>
<dbReference type="PANTHER" id="PTHR30055:SF234">
    <property type="entry name" value="HTH-TYPE TRANSCRIPTIONAL REGULATOR BETI"/>
    <property type="match status" value="1"/>
</dbReference>
<evidence type="ECO:0000256" key="1">
    <source>
        <dbReference type="ARBA" id="ARBA00023015"/>
    </source>
</evidence>
<name>A0A6N6VDM8_9HYPH</name>
<sequence>MQLFGERGYDGVTIEDICNGAGVAKATFFLHFENKAALLQEFNDEVTQSLADQLAGHNGTAEEQLLFLLDAFLEAYERNAPVMRKMLREFIDQPTALTRAATVNESVIDIVTDIVRRGQNRAELREEMPPELAAVAIVSTWSTIAAFSTEHPETDAGLASRQIIDIMLNGLKKKA</sequence>
<dbReference type="PANTHER" id="PTHR30055">
    <property type="entry name" value="HTH-TYPE TRANSCRIPTIONAL REGULATOR RUTR"/>
    <property type="match status" value="1"/>
</dbReference>
<keyword evidence="1" id="KW-0805">Transcription regulation</keyword>
<dbReference type="Gene3D" id="1.10.357.10">
    <property type="entry name" value="Tetracycline Repressor, domain 2"/>
    <property type="match status" value="1"/>
</dbReference>
<dbReference type="InterPro" id="IPR023772">
    <property type="entry name" value="DNA-bd_HTH_TetR-type_CS"/>
</dbReference>
<evidence type="ECO:0000313" key="7">
    <source>
        <dbReference type="Proteomes" id="UP000468901"/>
    </source>
</evidence>
<evidence type="ECO:0000256" key="2">
    <source>
        <dbReference type="ARBA" id="ARBA00023125"/>
    </source>
</evidence>
<gene>
    <name evidence="6" type="ORF">F2P47_15420</name>
</gene>
<protein>
    <submittedName>
        <fullName evidence="6">TetR family transcriptional regulator</fullName>
    </submittedName>
</protein>
<evidence type="ECO:0000313" key="6">
    <source>
        <dbReference type="EMBL" id="KAB7738825.1"/>
    </source>
</evidence>
<reference evidence="6 7" key="1">
    <citation type="submission" date="2019-09" db="EMBL/GenBank/DDBJ databases">
        <title>Parvibaculum sedimenti sp. nov., isolated from sediment.</title>
        <authorList>
            <person name="Wang Y."/>
        </authorList>
    </citation>
    <scope>NUCLEOTIDE SEQUENCE [LARGE SCALE GENOMIC DNA]</scope>
    <source>
        <strain evidence="6 7">HXT-9</strain>
    </source>
</reference>
<dbReference type="InterPro" id="IPR036271">
    <property type="entry name" value="Tet_transcr_reg_TetR-rel_C_sf"/>
</dbReference>
<keyword evidence="3" id="KW-0804">Transcription</keyword>
<evidence type="ECO:0000256" key="4">
    <source>
        <dbReference type="PROSITE-ProRule" id="PRU00335"/>
    </source>
</evidence>
<evidence type="ECO:0000256" key="3">
    <source>
        <dbReference type="ARBA" id="ARBA00023163"/>
    </source>
</evidence>
<dbReference type="SUPFAM" id="SSF48498">
    <property type="entry name" value="Tetracyclin repressor-like, C-terminal domain"/>
    <property type="match status" value="1"/>
</dbReference>
<dbReference type="InterPro" id="IPR050109">
    <property type="entry name" value="HTH-type_TetR-like_transc_reg"/>
</dbReference>
<dbReference type="Pfam" id="PF00440">
    <property type="entry name" value="TetR_N"/>
    <property type="match status" value="1"/>
</dbReference>
<dbReference type="EMBL" id="WESC01000016">
    <property type="protein sequence ID" value="KAB7738825.1"/>
    <property type="molecule type" value="Genomic_DNA"/>
</dbReference>
<feature type="DNA-binding region" description="H-T-H motif" evidence="4">
    <location>
        <begin position="13"/>
        <end position="32"/>
    </location>
</feature>
<proteinExistence type="predicted"/>
<feature type="domain" description="HTH tetR-type" evidence="5">
    <location>
        <begin position="1"/>
        <end position="50"/>
    </location>
</feature>
<dbReference type="InterPro" id="IPR009057">
    <property type="entry name" value="Homeodomain-like_sf"/>
</dbReference>
<organism evidence="6 7">
    <name type="scientific">Parvibaculum sedimenti</name>
    <dbReference type="NCBI Taxonomy" id="2608632"/>
    <lineage>
        <taxon>Bacteria</taxon>
        <taxon>Pseudomonadati</taxon>
        <taxon>Pseudomonadota</taxon>
        <taxon>Alphaproteobacteria</taxon>
        <taxon>Hyphomicrobiales</taxon>
        <taxon>Parvibaculaceae</taxon>
        <taxon>Parvibaculum</taxon>
    </lineage>
</organism>
<accession>A0A6N6VDM8</accession>
<dbReference type="GO" id="GO:0000976">
    <property type="term" value="F:transcription cis-regulatory region binding"/>
    <property type="evidence" value="ECO:0007669"/>
    <property type="project" value="TreeGrafter"/>
</dbReference>
<comment type="caution">
    <text evidence="6">The sequence shown here is derived from an EMBL/GenBank/DDBJ whole genome shotgun (WGS) entry which is preliminary data.</text>
</comment>
<keyword evidence="7" id="KW-1185">Reference proteome</keyword>
<dbReference type="AlphaFoldDB" id="A0A6N6VDM8"/>
<dbReference type="PROSITE" id="PS01081">
    <property type="entry name" value="HTH_TETR_1"/>
    <property type="match status" value="1"/>
</dbReference>